<dbReference type="InterPro" id="IPR036465">
    <property type="entry name" value="vWFA_dom_sf"/>
</dbReference>
<feature type="transmembrane region" description="Helical" evidence="1">
    <location>
        <begin position="57"/>
        <end position="79"/>
    </location>
</feature>
<reference evidence="4 5" key="1">
    <citation type="submission" date="2018-02" db="EMBL/GenBank/DDBJ databases">
        <title>Comparative genomes isolates from brazilian mangrove.</title>
        <authorList>
            <person name="Araujo J.E."/>
            <person name="Taketani R.G."/>
            <person name="Silva M.C.P."/>
            <person name="Loureco M.V."/>
            <person name="Andreote F.D."/>
        </authorList>
    </citation>
    <scope>NUCLEOTIDE SEQUENCE [LARGE SCALE GENOMIC DNA]</scope>
    <source>
        <strain evidence="4 5">NAP PRIS-MGV</strain>
    </source>
</reference>
<dbReference type="InterPro" id="IPR002035">
    <property type="entry name" value="VWF_A"/>
</dbReference>
<dbReference type="Pfam" id="PF13519">
    <property type="entry name" value="VWA_2"/>
    <property type="match status" value="1"/>
</dbReference>
<evidence type="ECO:0000313" key="4">
    <source>
        <dbReference type="EMBL" id="PQO29060.1"/>
    </source>
</evidence>
<evidence type="ECO:0000259" key="3">
    <source>
        <dbReference type="Pfam" id="PF13519"/>
    </source>
</evidence>
<feature type="transmembrane region" description="Helical" evidence="1">
    <location>
        <begin position="6"/>
        <end position="26"/>
    </location>
</feature>
<evidence type="ECO:0008006" key="6">
    <source>
        <dbReference type="Google" id="ProtNLM"/>
    </source>
</evidence>
<dbReference type="Pfam" id="PF07584">
    <property type="entry name" value="BatA"/>
    <property type="match status" value="1"/>
</dbReference>
<feature type="domain" description="VWFA" evidence="3">
    <location>
        <begin position="95"/>
        <end position="202"/>
    </location>
</feature>
<dbReference type="SUPFAM" id="SSF53300">
    <property type="entry name" value="vWA-like"/>
    <property type="match status" value="1"/>
</dbReference>
<name>A0A2S8FAB2_9BACT</name>
<dbReference type="Proteomes" id="UP000239388">
    <property type="component" value="Unassembled WGS sequence"/>
</dbReference>
<proteinExistence type="predicted"/>
<organism evidence="4 5">
    <name type="scientific">Blastopirellula marina</name>
    <dbReference type="NCBI Taxonomy" id="124"/>
    <lineage>
        <taxon>Bacteria</taxon>
        <taxon>Pseudomonadati</taxon>
        <taxon>Planctomycetota</taxon>
        <taxon>Planctomycetia</taxon>
        <taxon>Pirellulales</taxon>
        <taxon>Pirellulaceae</taxon>
        <taxon>Blastopirellula</taxon>
    </lineage>
</organism>
<dbReference type="EMBL" id="PUIB01000023">
    <property type="protein sequence ID" value="PQO29060.1"/>
    <property type="molecule type" value="Genomic_DNA"/>
</dbReference>
<dbReference type="AlphaFoldDB" id="A0A2S8FAB2"/>
<dbReference type="InterPro" id="IPR011933">
    <property type="entry name" value="Double_TM_dom"/>
</dbReference>
<dbReference type="InterPro" id="IPR024163">
    <property type="entry name" value="Aerotolerance_reg_N"/>
</dbReference>
<sequence>MSFAVPWILALGCIAAFTPIVVHLLTRPRPARVSLSTLAFVRDAIRQRRATSRLRDFLVLALRTAAILLLAAAFAGPFWGRASLIGEDHGDTVRVVVLDVSQSMGALDGNTTGMQKGLSTADRYLKFQRGLHANLILADARPQIVFDNVSTNFEALREELSRAKVAAERIDVDAALELAAQQLAPIDEQDHRRRELIVISDFQRTNWGASTFAGLPPETKIQLESVAPAKTAANLAILSATCTPVGAQRDRLQWNVAVANYGASGRKATLETELGGAIYRASISCPPQETTKFSQEIPAPQAGWLWGTARITDADDALAADNQRPLVLQNRGQPTFAVIAQPQSGGALSSAQLLSYALAPNSEGETSVRQVVQIDPSRLDNQSLSEVDLIAVDHVGKLSAEHLGLLARRLRLGSPVLYVASDPVDALNLAALTKEAQIELPVRLVPPPSGTTRRNLRLSPTAVTGPPLSIFGDSLPALVKQLRFSGGLAAQSAAPGTAADDRIRAKFDDGTPAIIVVQTQGGGSLAILNMDLVTSNVWKSGALIPILDELVQELMSSDGGDDVFFCGEPLFARFPISSGAQTLQIVRDPAGPDAEASLGRLEDDGDSTVWQWDSPKQPGVCRVTSQDETVFAAAIAVPAEESDLTALPADVVSERLAAGFEVAYRDANVANVAQDDLWIWLVVGATLCLLSELGLLLAFRT</sequence>
<dbReference type="PANTHER" id="PTHR37464:SF1">
    <property type="entry name" value="BLL2463 PROTEIN"/>
    <property type="match status" value="1"/>
</dbReference>
<evidence type="ECO:0000313" key="5">
    <source>
        <dbReference type="Proteomes" id="UP000239388"/>
    </source>
</evidence>
<evidence type="ECO:0000256" key="1">
    <source>
        <dbReference type="SAM" id="Phobius"/>
    </source>
</evidence>
<protein>
    <recommendedName>
        <fullName evidence="6">Aerotolerance regulator N-terminal domain-containing protein</fullName>
    </recommendedName>
</protein>
<keyword evidence="1" id="KW-0472">Membrane</keyword>
<dbReference type="OrthoDB" id="251753at2"/>
<accession>A0A2S8FAB2</accession>
<dbReference type="CDD" id="cd00198">
    <property type="entry name" value="vWFA"/>
    <property type="match status" value="1"/>
</dbReference>
<comment type="caution">
    <text evidence="4">The sequence shown here is derived from an EMBL/GenBank/DDBJ whole genome shotgun (WGS) entry which is preliminary data.</text>
</comment>
<dbReference type="RefSeq" id="WP_105357776.1">
    <property type="nucleotide sequence ID" value="NZ_PUIB01000023.1"/>
</dbReference>
<evidence type="ECO:0000259" key="2">
    <source>
        <dbReference type="Pfam" id="PF07584"/>
    </source>
</evidence>
<keyword evidence="1" id="KW-0812">Transmembrane</keyword>
<dbReference type="NCBIfam" id="TIGR02226">
    <property type="entry name" value="two_anch"/>
    <property type="match status" value="1"/>
</dbReference>
<dbReference type="PANTHER" id="PTHR37464">
    <property type="entry name" value="BLL2463 PROTEIN"/>
    <property type="match status" value="1"/>
</dbReference>
<gene>
    <name evidence="4" type="ORF">C5Y98_22915</name>
</gene>
<dbReference type="Gene3D" id="3.40.50.410">
    <property type="entry name" value="von Willebrand factor, type A domain"/>
    <property type="match status" value="1"/>
</dbReference>
<feature type="transmembrane region" description="Helical" evidence="1">
    <location>
        <begin position="677"/>
        <end position="699"/>
    </location>
</feature>
<keyword evidence="1" id="KW-1133">Transmembrane helix</keyword>
<feature type="domain" description="Aerotolerance regulator N-terminal" evidence="2">
    <location>
        <begin position="1"/>
        <end position="77"/>
    </location>
</feature>